<dbReference type="RefSeq" id="XP_016507846.1">
    <property type="nucleotide sequence ID" value="XM_016652360.1"/>
</dbReference>
<dbReference type="OrthoDB" id="1305596at2759"/>
<dbReference type="PANTHER" id="PTHR48449:SF1">
    <property type="entry name" value="DUF1985 DOMAIN-CONTAINING PROTEIN"/>
    <property type="match status" value="1"/>
</dbReference>
<sequence>MGKTSLLEYVRKYSGKSVVDTLTGNTAVRISPRKYYKKVMGETPSFDLGVFSQEEKIKKSNSRHAIPVVIDEGSVSKRNGKALRDDFEEEELVLKARKRSKVNHDTKSKENNKIDPDFGSRKDESDHKRQKFFVMEGVKCGVTHWQSYTDVEVLEHSKENLPSEQLNLFRESCFGYFLDLPPNICTQHQMINVLMKREMNDYCADIFSVEINSQRLNFGLHEFGIVTCQDNDRHLGITVPK</sequence>
<protein>
    <submittedName>
        <fullName evidence="2">Uncharacterized protein</fullName>
    </submittedName>
</protein>
<reference evidence="2" key="1">
    <citation type="submission" date="2025-08" db="UniProtKB">
        <authorList>
            <consortium name="RefSeq"/>
        </authorList>
    </citation>
    <scope>IDENTIFICATION</scope>
</reference>
<dbReference type="AlphaFoldDB" id="A0A1S4D392"/>
<dbReference type="PANTHER" id="PTHR48449">
    <property type="entry name" value="DUF1985 DOMAIN-CONTAINING PROTEIN"/>
    <property type="match status" value="1"/>
</dbReference>
<gene>
    <name evidence="2" type="primary">LOC107825500</name>
</gene>
<proteinExistence type="predicted"/>
<dbReference type="PaxDb" id="4097-A0A1S4D392"/>
<evidence type="ECO:0000256" key="1">
    <source>
        <dbReference type="SAM" id="MobiDB-lite"/>
    </source>
</evidence>
<name>A0A1S4D392_TOBAC</name>
<dbReference type="KEGG" id="nta:107825500"/>
<accession>A0A1S4D392</accession>
<evidence type="ECO:0000313" key="2">
    <source>
        <dbReference type="RefSeq" id="XP_016507846.1"/>
    </source>
</evidence>
<feature type="region of interest" description="Disordered" evidence="1">
    <location>
        <begin position="99"/>
        <end position="124"/>
    </location>
</feature>
<organism evidence="2">
    <name type="scientific">Nicotiana tabacum</name>
    <name type="common">Common tobacco</name>
    <dbReference type="NCBI Taxonomy" id="4097"/>
    <lineage>
        <taxon>Eukaryota</taxon>
        <taxon>Viridiplantae</taxon>
        <taxon>Streptophyta</taxon>
        <taxon>Embryophyta</taxon>
        <taxon>Tracheophyta</taxon>
        <taxon>Spermatophyta</taxon>
        <taxon>Magnoliopsida</taxon>
        <taxon>eudicotyledons</taxon>
        <taxon>Gunneridae</taxon>
        <taxon>Pentapetalae</taxon>
        <taxon>asterids</taxon>
        <taxon>lamiids</taxon>
        <taxon>Solanales</taxon>
        <taxon>Solanaceae</taxon>
        <taxon>Nicotianoideae</taxon>
        <taxon>Nicotianeae</taxon>
        <taxon>Nicotiana</taxon>
    </lineage>
</organism>
<feature type="compositionally biased region" description="Basic and acidic residues" evidence="1">
    <location>
        <begin position="102"/>
        <end position="124"/>
    </location>
</feature>